<name>A0A1V9YAS6_ACHHY</name>
<accession>A0A1V9YAS6</accession>
<proteinExistence type="predicted"/>
<keyword evidence="2" id="KW-1185">Reference proteome</keyword>
<dbReference type="EMBL" id="JNBR01002415">
    <property type="protein sequence ID" value="OQR82830.1"/>
    <property type="molecule type" value="Genomic_DNA"/>
</dbReference>
<organism evidence="1 2">
    <name type="scientific">Achlya hypogyna</name>
    <name type="common">Oomycete</name>
    <name type="synonym">Protoachlya hypogyna</name>
    <dbReference type="NCBI Taxonomy" id="1202772"/>
    <lineage>
        <taxon>Eukaryota</taxon>
        <taxon>Sar</taxon>
        <taxon>Stramenopiles</taxon>
        <taxon>Oomycota</taxon>
        <taxon>Saprolegniomycetes</taxon>
        <taxon>Saprolegniales</taxon>
        <taxon>Achlyaceae</taxon>
        <taxon>Achlya</taxon>
    </lineage>
</organism>
<reference evidence="1 2" key="1">
    <citation type="journal article" date="2014" name="Genome Biol. Evol.">
        <title>The secreted proteins of Achlya hypogyna and Thraustotheca clavata identify the ancestral oomycete secretome and reveal gene acquisitions by horizontal gene transfer.</title>
        <authorList>
            <person name="Misner I."/>
            <person name="Blouin N."/>
            <person name="Leonard G."/>
            <person name="Richards T.A."/>
            <person name="Lane C.E."/>
        </authorList>
    </citation>
    <scope>NUCLEOTIDE SEQUENCE [LARGE SCALE GENOMIC DNA]</scope>
    <source>
        <strain evidence="1 2">ATCC 48635</strain>
    </source>
</reference>
<dbReference type="InterPro" id="IPR016024">
    <property type="entry name" value="ARM-type_fold"/>
</dbReference>
<dbReference type="OrthoDB" id="75717at2759"/>
<comment type="caution">
    <text evidence="1">The sequence shown here is derived from an EMBL/GenBank/DDBJ whole genome shotgun (WGS) entry which is preliminary data.</text>
</comment>
<evidence type="ECO:0000313" key="2">
    <source>
        <dbReference type="Proteomes" id="UP000243579"/>
    </source>
</evidence>
<dbReference type="STRING" id="1202772.A0A1V9YAS6"/>
<dbReference type="Proteomes" id="UP000243579">
    <property type="component" value="Unassembled WGS sequence"/>
</dbReference>
<sequence>MSREPLASEAALLRSLDAYESTYGDVDVHDKVDEELSSLTNVLEAAVDDTVLSPSTVHRLLRVLLKRRFGASSVELQVHMLFLAMHVFSKPIADDAEALALLYEFMMEKVLPLGLAAPASSPYGSLFFAFALLLRRVEHDEAIYRPMVSILKARRHTEASEFEMDDSMCDVALEKGRLLGGLSLFAAYLAPLAPSVIILDLAHPIWGLDAPAPVSPTPLLQAAAYPFVLGFTKEFELLELTKSEAEWLRIIALLAPVLTGSSVLTPATYSEVHDIAGALPSLFPWRMLPRVQLLSASVSPNTLDAVLADLATTDLYTNELLADVPHAALNPSDEAWIVTTESYRYANDDVVVPAGTTGQKLRLPNEPELVCWHLAAPVLPILLHRLRTQGGTTAVAVLALLASLLEHHDPPPDSALTAVLAPAAAAVGAWLHDATTPLPLLQACLAFVSALAARGRIGLVVASVAAEDLSPTLLAVVSGLEAAAGQYPSVLNVLELAAHALSADAAVAWQPTLQRLVLTVVTSYSQWRFATADDADVVGLASLSLVRALLRDPASHSAWAALFLEAGATFPCFVFDSVCRWFPAPAPLPKPAVRRFAFADSTAEATPFLPVTLPPLSTLHAQLAEALLECVQLVVAPLVAHATPAPLLQLTVRVHGIELNWPLVCTAFLASSHDALVDAAVALLTAMTVLPASTSLVAQFPTPQDTTALVDALWRLVQHAGRPAHQAAALRWLALSVDAQPSLVSLLFFGDGARSTAELLRVLAKAVATQDWPVVAHGLDLVRAAWPTLFAADAALWTDVGAGLLADASVAPDASAQWWAHGLMWQLVALEAQHPATAPLAPLLTAANDWLAVLTAHATDAAEGTCELPVAVQRGGAASASVFALVQFAAAMEVVLFKDGPATVSPAMALTWACTIASSLASQIEAVATADRSLFLRTMTRFCLALLHRHTQAPSPALDAAASVELLKCFLAVLQATSEADDDARTYLMTSVYLVLRHMAATTATTALPSVVATPLLAVLGRAPSNALYLAVLQELVVHWMSPLFAPALSPLLQALSATLVVGTKVDVVAGTAVTLAHLLRASPAETAAFIARDLVHTCQIVGRLKAVAQPLTSAMLRRRSRGYDDATKERCVLHRAWCALLDLSAQLLRFDTAALSFIAYAEPVLLSAFEPAPVTLACLDEQALVGRLLLAATAHLSAWRATMGIGGLLELARAHLVVASGWKQDSATTSRVAVAPQEEKDPTFEATVDRRLSEVVYLWCVLLLKLTPSVAPVVDMGGRPVVDTEAARPILDYLPISMAHATAPCSLGHVARLVKSALKDATSAHEVMASESHDVLMKLMTQEHLHDVIEAGSTLLVANYLLHDQRYVHPAAYRAELKLSIADIATALKTDWKDDAALVAFAEGVEAAVLK</sequence>
<gene>
    <name evidence="1" type="ORF">ACHHYP_15454</name>
</gene>
<protein>
    <submittedName>
        <fullName evidence="1">Uncharacterized protein</fullName>
    </submittedName>
</protein>
<dbReference type="SUPFAM" id="SSF48371">
    <property type="entry name" value="ARM repeat"/>
    <property type="match status" value="1"/>
</dbReference>
<evidence type="ECO:0000313" key="1">
    <source>
        <dbReference type="EMBL" id="OQR82830.1"/>
    </source>
</evidence>